<evidence type="ECO:0000256" key="9">
    <source>
        <dbReference type="ARBA" id="ARBA00023136"/>
    </source>
</evidence>
<reference evidence="11 12" key="1">
    <citation type="submission" date="2016-11" db="EMBL/GenBank/DDBJ databases">
        <authorList>
            <person name="Jaros S."/>
            <person name="Januszkiewicz K."/>
            <person name="Wedrychowicz H."/>
        </authorList>
    </citation>
    <scope>NUCLEOTIDE SEQUENCE [LARGE SCALE GENOMIC DNA]</scope>
    <source>
        <strain evidence="11 12">DSM 19980</strain>
    </source>
</reference>
<evidence type="ECO:0000256" key="4">
    <source>
        <dbReference type="ARBA" id="ARBA00015384"/>
    </source>
</evidence>
<feature type="transmembrane region" description="Helical" evidence="10">
    <location>
        <begin position="12"/>
        <end position="32"/>
    </location>
</feature>
<evidence type="ECO:0000256" key="10">
    <source>
        <dbReference type="SAM" id="Phobius"/>
    </source>
</evidence>
<dbReference type="OrthoDB" id="9804841at2"/>
<dbReference type="PANTHER" id="PTHR21320:SF3">
    <property type="entry name" value="CYTOCHROME C OXIDASE ASSEMBLY PROTEIN COX11, MITOCHONDRIAL-RELATED"/>
    <property type="match status" value="1"/>
</dbReference>
<dbReference type="Pfam" id="PF04442">
    <property type="entry name" value="CtaG_Cox11"/>
    <property type="match status" value="1"/>
</dbReference>
<evidence type="ECO:0000256" key="2">
    <source>
        <dbReference type="ARBA" id="ARBA00004382"/>
    </source>
</evidence>
<comment type="function">
    <text evidence="1">Exerts its effect at some terminal stage of cytochrome c oxidase synthesis, probably by being involved in the insertion of the copper B into subunit I.</text>
</comment>
<dbReference type="AlphaFoldDB" id="A0A1M4X7G9"/>
<protein>
    <recommendedName>
        <fullName evidence="4">Cytochrome c oxidase assembly protein CtaG</fullName>
    </recommendedName>
</protein>
<dbReference type="InterPro" id="IPR007533">
    <property type="entry name" value="Cyt_c_oxidase_assmbl_CtaG"/>
</dbReference>
<dbReference type="PIRSF" id="PIRSF005413">
    <property type="entry name" value="COX11"/>
    <property type="match status" value="1"/>
</dbReference>
<dbReference type="InterPro" id="IPR023471">
    <property type="entry name" value="CtaG/Cox11_dom_sf"/>
</dbReference>
<proteinExistence type="inferred from homology"/>
<dbReference type="NCBIfam" id="NF003465">
    <property type="entry name" value="PRK05089.1"/>
    <property type="match status" value="1"/>
</dbReference>
<evidence type="ECO:0000313" key="11">
    <source>
        <dbReference type="EMBL" id="SHE89391.1"/>
    </source>
</evidence>
<dbReference type="STRING" id="1121942.SAMN02745148_01355"/>
<gene>
    <name evidence="11" type="ORF">SAMN02745148_01355</name>
</gene>
<keyword evidence="6" id="KW-0735">Signal-anchor</keyword>
<organism evidence="11 12">
    <name type="scientific">Modicisalibacter ilicicola DSM 19980</name>
    <dbReference type="NCBI Taxonomy" id="1121942"/>
    <lineage>
        <taxon>Bacteria</taxon>
        <taxon>Pseudomonadati</taxon>
        <taxon>Pseudomonadota</taxon>
        <taxon>Gammaproteobacteria</taxon>
        <taxon>Oceanospirillales</taxon>
        <taxon>Halomonadaceae</taxon>
        <taxon>Modicisalibacter</taxon>
    </lineage>
</organism>
<comment type="similarity">
    <text evidence="3">Belongs to the COX11/CtaG family.</text>
</comment>
<dbReference type="GO" id="GO:0005886">
    <property type="term" value="C:plasma membrane"/>
    <property type="evidence" value="ECO:0007669"/>
    <property type="project" value="UniProtKB-SubCell"/>
</dbReference>
<evidence type="ECO:0000313" key="12">
    <source>
        <dbReference type="Proteomes" id="UP000184346"/>
    </source>
</evidence>
<dbReference type="PANTHER" id="PTHR21320">
    <property type="entry name" value="CYTOCHROME C OXIDASE ASSEMBLY PROTEIN COX11-RELATED"/>
    <property type="match status" value="1"/>
</dbReference>
<evidence type="ECO:0000256" key="5">
    <source>
        <dbReference type="ARBA" id="ARBA00022692"/>
    </source>
</evidence>
<evidence type="ECO:0000256" key="3">
    <source>
        <dbReference type="ARBA" id="ARBA00009620"/>
    </source>
</evidence>
<dbReference type="EMBL" id="FQUJ01000005">
    <property type="protein sequence ID" value="SHE89391.1"/>
    <property type="molecule type" value="Genomic_DNA"/>
</dbReference>
<sequence>MTPVQRTVTKTLIALLMMVGFTIALVPLYDVFCQITGLNGKSASQPRAVVSGEVDESRYVTVQFITRTGSGLPWRLEALNRQVRVHPGQAYEVRFAFVNHGKTASRGRAVPSVSPSEASLHLRKVTCFCFQEQRLEAGEKLELPMMFQLSSDLPEGIHTVTLAYTLYPVAEGPVANNKSTSMQGGDA</sequence>
<keyword evidence="8" id="KW-0186">Copper</keyword>
<evidence type="ECO:0000256" key="6">
    <source>
        <dbReference type="ARBA" id="ARBA00022968"/>
    </source>
</evidence>
<keyword evidence="9 10" id="KW-0472">Membrane</keyword>
<keyword evidence="5 10" id="KW-0812">Transmembrane</keyword>
<evidence type="ECO:0000256" key="8">
    <source>
        <dbReference type="ARBA" id="ARBA00023008"/>
    </source>
</evidence>
<comment type="subcellular location">
    <subcellularLocation>
        <location evidence="2">Cell inner membrane</location>
        <topology evidence="2">Single-pass type II membrane protein</topology>
        <orientation evidence="2">Periplasmic side</orientation>
    </subcellularLocation>
</comment>
<evidence type="ECO:0000256" key="7">
    <source>
        <dbReference type="ARBA" id="ARBA00022989"/>
    </source>
</evidence>
<accession>A0A1M4X7G9</accession>
<dbReference type="GO" id="GO:0005507">
    <property type="term" value="F:copper ion binding"/>
    <property type="evidence" value="ECO:0007669"/>
    <property type="project" value="InterPro"/>
</dbReference>
<keyword evidence="7 10" id="KW-1133">Transmembrane helix</keyword>
<name>A0A1M4X7G9_9GAMM</name>
<keyword evidence="12" id="KW-1185">Reference proteome</keyword>
<dbReference type="Proteomes" id="UP000184346">
    <property type="component" value="Unassembled WGS sequence"/>
</dbReference>
<dbReference type="SUPFAM" id="SSF110111">
    <property type="entry name" value="Ctag/Cox11"/>
    <property type="match status" value="1"/>
</dbReference>
<evidence type="ECO:0000256" key="1">
    <source>
        <dbReference type="ARBA" id="ARBA00004007"/>
    </source>
</evidence>
<dbReference type="RefSeq" id="WP_072821064.1">
    <property type="nucleotide sequence ID" value="NZ_FQUJ01000005.1"/>
</dbReference>
<dbReference type="Gene3D" id="2.60.370.10">
    <property type="entry name" value="Ctag/Cox11"/>
    <property type="match status" value="1"/>
</dbReference>